<gene>
    <name evidence="3" type="ORF">K6V98_05635</name>
</gene>
<feature type="region of interest" description="Disordered" evidence="1">
    <location>
        <begin position="54"/>
        <end position="94"/>
    </location>
</feature>
<reference evidence="3 4" key="1">
    <citation type="submission" date="2021-08" db="EMBL/GenBank/DDBJ databases">
        <title>Collinsella faecalis sp. nov. isolated from swine faeces.</title>
        <authorList>
            <person name="Oh B.S."/>
            <person name="Lee J.H."/>
        </authorList>
    </citation>
    <scope>NUCLEOTIDE SEQUENCE [LARGE SCALE GENOMIC DNA]</scope>
    <source>
        <strain evidence="3 4">AGMB00827</strain>
    </source>
</reference>
<dbReference type="RefSeq" id="WP_222199540.1">
    <property type="nucleotide sequence ID" value="NZ_JAIMFO010000006.1"/>
</dbReference>
<keyword evidence="2" id="KW-0812">Transmembrane</keyword>
<evidence type="ECO:0000256" key="2">
    <source>
        <dbReference type="SAM" id="Phobius"/>
    </source>
</evidence>
<protein>
    <submittedName>
        <fullName evidence="3">Uncharacterized protein</fullName>
    </submittedName>
</protein>
<proteinExistence type="predicted"/>
<organism evidence="3 4">
    <name type="scientific">Collinsella ureilytica</name>
    <dbReference type="NCBI Taxonomy" id="2869515"/>
    <lineage>
        <taxon>Bacteria</taxon>
        <taxon>Bacillati</taxon>
        <taxon>Actinomycetota</taxon>
        <taxon>Coriobacteriia</taxon>
        <taxon>Coriobacteriales</taxon>
        <taxon>Coriobacteriaceae</taxon>
        <taxon>Collinsella</taxon>
    </lineage>
</organism>
<evidence type="ECO:0000313" key="3">
    <source>
        <dbReference type="EMBL" id="MBY4797832.1"/>
    </source>
</evidence>
<keyword evidence="4" id="KW-1185">Reference proteome</keyword>
<dbReference type="Proteomes" id="UP000700908">
    <property type="component" value="Unassembled WGS sequence"/>
</dbReference>
<evidence type="ECO:0000313" key="4">
    <source>
        <dbReference type="Proteomes" id="UP000700908"/>
    </source>
</evidence>
<sequence length="148" mass="17250">MAYRDNTMPDSASEPLEPHRSSQPVAHNAHRHITQEPIEDAAIPYATVERYRSLDAKRPHRRHMGTASSDAEYIEHQPHRNSRSYGHTDEHHHRVSTIHSGRYLQTPSSGKTIFTARHDRWRRRTTLLISILIVASILLALLWFFFLR</sequence>
<accession>A0ABS7MKE0</accession>
<name>A0ABS7MKE0_9ACTN</name>
<keyword evidence="2" id="KW-1133">Transmembrane helix</keyword>
<dbReference type="EMBL" id="JAIMFO010000006">
    <property type="protein sequence ID" value="MBY4797832.1"/>
    <property type="molecule type" value="Genomic_DNA"/>
</dbReference>
<feature type="region of interest" description="Disordered" evidence="1">
    <location>
        <begin position="1"/>
        <end position="28"/>
    </location>
</feature>
<evidence type="ECO:0000256" key="1">
    <source>
        <dbReference type="SAM" id="MobiDB-lite"/>
    </source>
</evidence>
<comment type="caution">
    <text evidence="3">The sequence shown here is derived from an EMBL/GenBank/DDBJ whole genome shotgun (WGS) entry which is preliminary data.</text>
</comment>
<keyword evidence="2" id="KW-0472">Membrane</keyword>
<feature type="transmembrane region" description="Helical" evidence="2">
    <location>
        <begin position="127"/>
        <end position="146"/>
    </location>
</feature>